<dbReference type="Gene3D" id="1.25.40.10">
    <property type="entry name" value="Tetratricopeptide repeat domain"/>
    <property type="match status" value="1"/>
</dbReference>
<evidence type="ECO:0000313" key="4">
    <source>
        <dbReference type="Proteomes" id="UP000076234"/>
    </source>
</evidence>
<feature type="signal peptide" evidence="2">
    <location>
        <begin position="1"/>
        <end position="21"/>
    </location>
</feature>
<protein>
    <recommendedName>
        <fullName evidence="5">Beta-lactamase</fullName>
    </recommendedName>
</protein>
<feature type="region of interest" description="Disordered" evidence="1">
    <location>
        <begin position="202"/>
        <end position="249"/>
    </location>
</feature>
<dbReference type="AlphaFoldDB" id="A0A142VWX3"/>
<keyword evidence="2" id="KW-0732">Signal</keyword>
<feature type="chain" id="PRO_5007502435" description="Beta-lactamase" evidence="2">
    <location>
        <begin position="22"/>
        <end position="273"/>
    </location>
</feature>
<accession>A0A142VWX3</accession>
<proteinExistence type="predicted"/>
<organism evidence="3 4">
    <name type="scientific">Sphingopyxis terrae subsp. terrae NBRC 15098</name>
    <dbReference type="NCBI Taxonomy" id="1219058"/>
    <lineage>
        <taxon>Bacteria</taxon>
        <taxon>Pseudomonadati</taxon>
        <taxon>Pseudomonadota</taxon>
        <taxon>Alphaproteobacteria</taxon>
        <taxon>Sphingomonadales</taxon>
        <taxon>Sphingomonadaceae</taxon>
        <taxon>Sphingopyxis</taxon>
    </lineage>
</organism>
<name>A0A142VWX3_9SPHN</name>
<gene>
    <name evidence="3" type="ORF">AOA14_04165</name>
</gene>
<dbReference type="RefSeq" id="WP_062900881.1">
    <property type="nucleotide sequence ID" value="NZ_CP013342.1"/>
</dbReference>
<dbReference type="STRING" id="1219058.AOA14_04165"/>
<dbReference type="Proteomes" id="UP000076234">
    <property type="component" value="Chromosome"/>
</dbReference>
<evidence type="ECO:0000256" key="1">
    <source>
        <dbReference type="SAM" id="MobiDB-lite"/>
    </source>
</evidence>
<evidence type="ECO:0000313" key="3">
    <source>
        <dbReference type="EMBL" id="AMU93797.1"/>
    </source>
</evidence>
<dbReference type="EMBL" id="CP013342">
    <property type="protein sequence ID" value="AMU93797.1"/>
    <property type="molecule type" value="Genomic_DNA"/>
</dbReference>
<reference evidence="4" key="1">
    <citation type="submission" date="2015-11" db="EMBL/GenBank/DDBJ databases">
        <title>Complete genome sequence of a polyethylene glycol-degrading strain Sphingopyxis terrae strain 203-1 (NBRC 15098).</title>
        <authorList>
            <person name="Yoshiyuki O."/>
            <person name="Shouta N."/>
            <person name="Nagata Y."/>
            <person name="Numata M."/>
            <person name="Tsuchikane K."/>
            <person name="Hosoyama A."/>
            <person name="Yamazoe A."/>
            <person name="Tsuda M."/>
            <person name="Fujita N."/>
            <person name="Kawai F."/>
        </authorList>
    </citation>
    <scope>NUCLEOTIDE SEQUENCE [LARGE SCALE GENOMIC DNA]</scope>
    <source>
        <strain evidence="4">203-1</strain>
    </source>
</reference>
<dbReference type="InterPro" id="IPR011990">
    <property type="entry name" value="TPR-like_helical_dom_sf"/>
</dbReference>
<dbReference type="KEGG" id="ster:AOA14_04165"/>
<dbReference type="SUPFAM" id="SSF81901">
    <property type="entry name" value="HCP-like"/>
    <property type="match status" value="1"/>
</dbReference>
<sequence>MFRSILSLCAAAGLASAATSAESVPVAKRSVQALEGECSGGAVPSCEELYWRYYFGRVVAADPVKAASYHLRMCDLGDAAQCGRYAGKVWLSKPGYPKNDTATVARYAKRGCMGGDSMSCGLAYTMSKKPNSYGAAERATVYRKLCQVGKPADCSLAADFEGEAGNNAFAMELARKACGRGDSRACINADVYAVRLGNSQRRSAAAARPTPPVANRQAPPSDAGMYQPSSGRRSNARDTSRSGTDSCTKSNGTAGKRYWYYGFDNQRKYGPCL</sequence>
<evidence type="ECO:0000256" key="2">
    <source>
        <dbReference type="SAM" id="SignalP"/>
    </source>
</evidence>
<evidence type="ECO:0008006" key="5">
    <source>
        <dbReference type="Google" id="ProtNLM"/>
    </source>
</evidence>
<reference evidence="3 4" key="2">
    <citation type="journal article" date="2016" name="Genome Announc.">
        <title>Complete Genome Sequence of Sphingopyxis terrae Strain 203-1 (NBRC 111660), a Polyethylene Glycol Degrader.</title>
        <authorList>
            <person name="Ohtsubo Y."/>
            <person name="Nonoyama S."/>
            <person name="Nagata Y."/>
            <person name="Numata M."/>
            <person name="Tsuchikane K."/>
            <person name="Hosoyama A."/>
            <person name="Yamazoe A."/>
            <person name="Tsuda M."/>
            <person name="Fujita N."/>
            <person name="Kawai F."/>
        </authorList>
    </citation>
    <scope>NUCLEOTIDE SEQUENCE [LARGE SCALE GENOMIC DNA]</scope>
    <source>
        <strain evidence="3 4">203-1</strain>
    </source>
</reference>